<dbReference type="EMBL" id="BK014662">
    <property type="protein sequence ID" value="DAD66617.1"/>
    <property type="molecule type" value="Genomic_DNA"/>
</dbReference>
<evidence type="ECO:0000313" key="1">
    <source>
        <dbReference type="EMBL" id="DAD66617.1"/>
    </source>
</evidence>
<organism evidence="1">
    <name type="scientific">Myoviridae sp. ctPuP5</name>
    <dbReference type="NCBI Taxonomy" id="2823543"/>
    <lineage>
        <taxon>Viruses</taxon>
        <taxon>Duplodnaviria</taxon>
        <taxon>Heunggongvirae</taxon>
        <taxon>Uroviricota</taxon>
        <taxon>Caudoviricetes</taxon>
    </lineage>
</organism>
<keyword evidence="1" id="KW-0472">Membrane</keyword>
<accession>A0A8S5L9R2</accession>
<proteinExistence type="predicted"/>
<protein>
    <submittedName>
        <fullName evidence="1">Transmembrane protein</fullName>
    </submittedName>
</protein>
<sequence length="51" mass="6117">MKKVRYIFGYIGLSFYLCVSKIRKGKNNILEYSLQQIKIKTVNICKFFKNH</sequence>
<reference evidence="1" key="1">
    <citation type="journal article" date="2021" name="Proc. Natl. Acad. Sci. U.S.A.">
        <title>A Catalog of Tens of Thousands of Viruses from Human Metagenomes Reveals Hidden Associations with Chronic Diseases.</title>
        <authorList>
            <person name="Tisza M.J."/>
            <person name="Buck C.B."/>
        </authorList>
    </citation>
    <scope>NUCLEOTIDE SEQUENCE</scope>
    <source>
        <strain evidence="1">CtPuP5</strain>
    </source>
</reference>
<name>A0A8S5L9R2_9CAUD</name>
<keyword evidence="1" id="KW-0812">Transmembrane</keyword>